<dbReference type="InterPro" id="IPR008972">
    <property type="entry name" value="Cupredoxin"/>
</dbReference>
<dbReference type="PROSITE" id="PS51485">
    <property type="entry name" value="PHYTOCYANIN"/>
    <property type="match status" value="1"/>
</dbReference>
<evidence type="ECO:0000313" key="4">
    <source>
        <dbReference type="RefSeq" id="XP_031376429.1"/>
    </source>
</evidence>
<dbReference type="PANTHER" id="PTHR34052">
    <property type="entry name" value="GLYCINE-RICH PROTEIN-LIKE"/>
    <property type="match status" value="1"/>
</dbReference>
<keyword evidence="1" id="KW-0732">Signal</keyword>
<reference evidence="3" key="1">
    <citation type="journal article" date="2020" name="Plant Biotechnol. J.">
        <title>The pomegranate (Punica granatum L.) draft genome dissects genetic divergence between soft- and hard-seeded cultivars.</title>
        <authorList>
            <person name="Luo X."/>
            <person name="Li H."/>
            <person name="Wu Z."/>
            <person name="Yao W."/>
            <person name="Zhao P."/>
            <person name="Cao D."/>
            <person name="Yu H."/>
            <person name="Li K."/>
            <person name="Poudel K."/>
            <person name="Zhao D."/>
            <person name="Zhang F."/>
            <person name="Xia X."/>
            <person name="Chen L."/>
            <person name="Wang Q."/>
            <person name="Jing D."/>
            <person name="Cao S."/>
        </authorList>
    </citation>
    <scope>NUCLEOTIDE SEQUENCE [LARGE SCALE GENOMIC DNA]</scope>
    <source>
        <strain evidence="3">cv. Tunisia</strain>
    </source>
</reference>
<dbReference type="GeneID" id="116192120"/>
<feature type="signal peptide" evidence="1">
    <location>
        <begin position="1"/>
        <end position="30"/>
    </location>
</feature>
<sequence length="141" mass="15881">MKMMGSTNSAITRGFLLLVIAATTLAVGQAETVVVGGSENWRPGYNYTDWALKNSPFYINDKLVFKYEAPQNVYLLPNLWSYIKCDFKNAKLLASETNGAGNGFEVVLNQWRLYYFASSSGNDCSSGMMKFFTMPLPHWNY</sequence>
<evidence type="ECO:0000256" key="1">
    <source>
        <dbReference type="SAM" id="SignalP"/>
    </source>
</evidence>
<dbReference type="Proteomes" id="UP000515151">
    <property type="component" value="Chromosome 1"/>
</dbReference>
<organism evidence="3 4">
    <name type="scientific">Punica granatum</name>
    <name type="common">Pomegranate</name>
    <dbReference type="NCBI Taxonomy" id="22663"/>
    <lineage>
        <taxon>Eukaryota</taxon>
        <taxon>Viridiplantae</taxon>
        <taxon>Streptophyta</taxon>
        <taxon>Embryophyta</taxon>
        <taxon>Tracheophyta</taxon>
        <taxon>Spermatophyta</taxon>
        <taxon>Magnoliopsida</taxon>
        <taxon>eudicotyledons</taxon>
        <taxon>Gunneridae</taxon>
        <taxon>Pentapetalae</taxon>
        <taxon>rosids</taxon>
        <taxon>malvids</taxon>
        <taxon>Myrtales</taxon>
        <taxon>Lythraceae</taxon>
        <taxon>Punica</taxon>
    </lineage>
</organism>
<dbReference type="RefSeq" id="XP_031376429.1">
    <property type="nucleotide sequence ID" value="XM_031520569.1"/>
</dbReference>
<dbReference type="PANTHER" id="PTHR34052:SF2">
    <property type="entry name" value="PLASTOCYANIN-LIKE DOMAIN PROTEIN"/>
    <property type="match status" value="1"/>
</dbReference>
<evidence type="ECO:0000259" key="2">
    <source>
        <dbReference type="PROSITE" id="PS51485"/>
    </source>
</evidence>
<dbReference type="InterPro" id="IPR003245">
    <property type="entry name" value="Phytocyanin_dom"/>
</dbReference>
<feature type="chain" id="PRO_5028229088" evidence="1">
    <location>
        <begin position="31"/>
        <end position="141"/>
    </location>
</feature>
<dbReference type="AlphaFoldDB" id="A0A6P8C1K1"/>
<dbReference type="OrthoDB" id="1839683at2759"/>
<name>A0A6P8C1K1_PUNGR</name>
<dbReference type="Gene3D" id="2.60.40.420">
    <property type="entry name" value="Cupredoxins - blue copper proteins"/>
    <property type="match status" value="1"/>
</dbReference>
<dbReference type="SUPFAM" id="SSF49503">
    <property type="entry name" value="Cupredoxins"/>
    <property type="match status" value="1"/>
</dbReference>
<dbReference type="GO" id="GO:0009055">
    <property type="term" value="F:electron transfer activity"/>
    <property type="evidence" value="ECO:0007669"/>
    <property type="project" value="InterPro"/>
</dbReference>
<accession>A0A6P8C1K1</accession>
<proteinExistence type="predicted"/>
<keyword evidence="3" id="KW-1185">Reference proteome</keyword>
<reference evidence="4" key="2">
    <citation type="submission" date="2025-08" db="UniProtKB">
        <authorList>
            <consortium name="RefSeq"/>
        </authorList>
    </citation>
    <scope>IDENTIFICATION</scope>
    <source>
        <tissue evidence="4">Leaf</tissue>
    </source>
</reference>
<dbReference type="Pfam" id="PF02298">
    <property type="entry name" value="Cu_bind_like"/>
    <property type="match status" value="1"/>
</dbReference>
<feature type="domain" description="Phytocyanin" evidence="2">
    <location>
        <begin position="31"/>
        <end position="137"/>
    </location>
</feature>
<gene>
    <name evidence="4" type="primary">LOC116192120</name>
</gene>
<protein>
    <submittedName>
        <fullName evidence="4">Uncharacterized protein LOC116192120</fullName>
    </submittedName>
</protein>
<evidence type="ECO:0000313" key="3">
    <source>
        <dbReference type="Proteomes" id="UP000515151"/>
    </source>
</evidence>